<evidence type="ECO:0000259" key="2">
    <source>
        <dbReference type="Pfam" id="PF07727"/>
    </source>
</evidence>
<dbReference type="Pfam" id="PF07727">
    <property type="entry name" value="RVT_2"/>
    <property type="match status" value="1"/>
</dbReference>
<dbReference type="PANTHER" id="PTHR11439">
    <property type="entry name" value="GAG-POL-RELATED RETROTRANSPOSON"/>
    <property type="match status" value="1"/>
</dbReference>
<comment type="caution">
    <text evidence="3">The sequence shown here is derived from an EMBL/GenBank/DDBJ whole genome shotgun (WGS) entry which is preliminary data.</text>
</comment>
<dbReference type="PANTHER" id="PTHR11439:SF470">
    <property type="entry name" value="CYSTEINE-RICH RLK (RECEPTOR-LIKE PROTEIN KINASE) 8"/>
    <property type="match status" value="1"/>
</dbReference>
<evidence type="ECO:0000313" key="3">
    <source>
        <dbReference type="EMBL" id="GJS87009.1"/>
    </source>
</evidence>
<dbReference type="CDD" id="cd09272">
    <property type="entry name" value="RNase_HI_RT_Ty1"/>
    <property type="match status" value="1"/>
</dbReference>
<dbReference type="Proteomes" id="UP001151760">
    <property type="component" value="Unassembled WGS sequence"/>
</dbReference>
<dbReference type="EMBL" id="BQNB010011163">
    <property type="protein sequence ID" value="GJS87009.1"/>
    <property type="molecule type" value="Genomic_DNA"/>
</dbReference>
<gene>
    <name evidence="3" type="ORF">Tco_0769645</name>
</gene>
<dbReference type="InterPro" id="IPR043502">
    <property type="entry name" value="DNA/RNA_pol_sf"/>
</dbReference>
<feature type="domain" description="Reverse transcriptase Ty1/copia-type" evidence="2">
    <location>
        <begin position="134"/>
        <end position="227"/>
    </location>
</feature>
<evidence type="ECO:0000313" key="4">
    <source>
        <dbReference type="Proteomes" id="UP001151760"/>
    </source>
</evidence>
<name>A0ABQ4Z9Z7_9ASTR</name>
<keyword evidence="4" id="KW-1185">Reference proteome</keyword>
<reference evidence="3" key="2">
    <citation type="submission" date="2022-01" db="EMBL/GenBank/DDBJ databases">
        <authorList>
            <person name="Yamashiro T."/>
            <person name="Shiraishi A."/>
            <person name="Satake H."/>
            <person name="Nakayama K."/>
        </authorList>
    </citation>
    <scope>NUCLEOTIDE SEQUENCE</scope>
</reference>
<dbReference type="InterPro" id="IPR013103">
    <property type="entry name" value="RVT_2"/>
</dbReference>
<organism evidence="3 4">
    <name type="scientific">Tanacetum coccineum</name>
    <dbReference type="NCBI Taxonomy" id="301880"/>
    <lineage>
        <taxon>Eukaryota</taxon>
        <taxon>Viridiplantae</taxon>
        <taxon>Streptophyta</taxon>
        <taxon>Embryophyta</taxon>
        <taxon>Tracheophyta</taxon>
        <taxon>Spermatophyta</taxon>
        <taxon>Magnoliopsida</taxon>
        <taxon>eudicotyledons</taxon>
        <taxon>Gunneridae</taxon>
        <taxon>Pentapetalae</taxon>
        <taxon>asterids</taxon>
        <taxon>campanulids</taxon>
        <taxon>Asterales</taxon>
        <taxon>Asteraceae</taxon>
        <taxon>Asteroideae</taxon>
        <taxon>Anthemideae</taxon>
        <taxon>Anthemidinae</taxon>
        <taxon>Tanacetum</taxon>
    </lineage>
</organism>
<feature type="compositionally biased region" description="Low complexity" evidence="1">
    <location>
        <begin position="109"/>
        <end position="128"/>
    </location>
</feature>
<evidence type="ECO:0000256" key="1">
    <source>
        <dbReference type="SAM" id="MobiDB-lite"/>
    </source>
</evidence>
<sequence length="459" mass="50724">MFDTQLIPNSKLTAHHETCFPFKDPIPSLDTQSVPPPSPSYSYIPTSNTSPTHTPQTPPTSEHQQSPTPTNPPATTHNSQESHTNHQSPSPSSSTSQSHHHSPSPSPSPSQSTTPNTTDPADITTTTNSQPTHIPLPAGKTAIGNKWVYKIKHKADGAIERYKARLVANGFNQKEGIDYTETFAPVAKMVTMRTLLNIAVQSGWIFEQMDVNNAFLHGDLNEDAGLLDTKPSTIPLDLGGGTITKPGLSFSAQALSQFLQQPTTLHMKALIKVIRYVKLTLTQGLFFPTNNNFQLTTYCDSDWANCPFSRRSVTRYGIFLGSSLISWQSKKQNVVSRSSTEAEYRAMADNTCEITWLRCLLQEFKVHVTGPVPIMCDNISSIELASNPVQHARTKHIEIDCHFVRDKVRQGLIKPTYVSTKHQIANILTKGQSKPLHYNCLSKLGMCNPYTLPTCEGMM</sequence>
<feature type="region of interest" description="Disordered" evidence="1">
    <location>
        <begin position="26"/>
        <end position="139"/>
    </location>
</feature>
<protein>
    <submittedName>
        <fullName evidence="3">Uncharacterized mitochondrial protein-like protein</fullName>
    </submittedName>
</protein>
<proteinExistence type="predicted"/>
<reference evidence="3" key="1">
    <citation type="journal article" date="2022" name="Int. J. Mol. Sci.">
        <title>Draft Genome of Tanacetum Coccineum: Genomic Comparison of Closely Related Tanacetum-Family Plants.</title>
        <authorList>
            <person name="Yamashiro T."/>
            <person name="Shiraishi A."/>
            <person name="Nakayama K."/>
            <person name="Satake H."/>
        </authorList>
    </citation>
    <scope>NUCLEOTIDE SEQUENCE</scope>
</reference>
<feature type="compositionally biased region" description="Low complexity" evidence="1">
    <location>
        <begin position="40"/>
        <end position="76"/>
    </location>
</feature>
<dbReference type="SUPFAM" id="SSF56672">
    <property type="entry name" value="DNA/RNA polymerases"/>
    <property type="match status" value="2"/>
</dbReference>
<accession>A0ABQ4Z9Z7</accession>
<feature type="compositionally biased region" description="Low complexity" evidence="1">
    <location>
        <begin position="85"/>
        <end position="97"/>
    </location>
</feature>